<sequence>MSGTRIFLTTLWLRRIFCVQLIFPLIGGTAAGNKAIKNKLKIQFYIPSAGRMPNRQVPASCTPRLAACLPPASQPAPAQSAKWGNCQKGKPKKAISPNPNGGGTAAQIWNLPNLEGVDKQPSITINASTAKVELNCINAPEDALIPCNAKDNNSLPAKPLPSQSQMGITDNTKSLGSPIQCFVLFMPH</sequence>
<dbReference type="EMBL" id="QTSX02001464">
    <property type="protein sequence ID" value="KAJ9081663.1"/>
    <property type="molecule type" value="Genomic_DNA"/>
</dbReference>
<evidence type="ECO:0000313" key="1">
    <source>
        <dbReference type="EMBL" id="KAJ9081663.1"/>
    </source>
</evidence>
<proteinExistence type="predicted"/>
<reference evidence="1" key="1">
    <citation type="submission" date="2022-04" db="EMBL/GenBank/DDBJ databases">
        <title>Genome of the entomopathogenic fungus Entomophthora muscae.</title>
        <authorList>
            <person name="Elya C."/>
            <person name="Lovett B.R."/>
            <person name="Lee E."/>
            <person name="Macias A.M."/>
            <person name="Hajek A.E."/>
            <person name="De Bivort B.L."/>
            <person name="Kasson M.T."/>
            <person name="De Fine Licht H.H."/>
            <person name="Stajich J.E."/>
        </authorList>
    </citation>
    <scope>NUCLEOTIDE SEQUENCE</scope>
    <source>
        <strain evidence="1">Berkeley</strain>
    </source>
</reference>
<comment type="caution">
    <text evidence="1">The sequence shown here is derived from an EMBL/GenBank/DDBJ whole genome shotgun (WGS) entry which is preliminary data.</text>
</comment>
<evidence type="ECO:0000313" key="2">
    <source>
        <dbReference type="Proteomes" id="UP001165960"/>
    </source>
</evidence>
<protein>
    <submittedName>
        <fullName evidence="1">Uncharacterized protein</fullName>
    </submittedName>
</protein>
<accession>A0ACC2U483</accession>
<keyword evidence="2" id="KW-1185">Reference proteome</keyword>
<name>A0ACC2U483_9FUNG</name>
<gene>
    <name evidence="1" type="ORF">DSO57_1012331</name>
</gene>
<organism evidence="1 2">
    <name type="scientific">Entomophthora muscae</name>
    <dbReference type="NCBI Taxonomy" id="34485"/>
    <lineage>
        <taxon>Eukaryota</taxon>
        <taxon>Fungi</taxon>
        <taxon>Fungi incertae sedis</taxon>
        <taxon>Zoopagomycota</taxon>
        <taxon>Entomophthoromycotina</taxon>
        <taxon>Entomophthoromycetes</taxon>
        <taxon>Entomophthorales</taxon>
        <taxon>Entomophthoraceae</taxon>
        <taxon>Entomophthora</taxon>
    </lineage>
</organism>
<dbReference type="Proteomes" id="UP001165960">
    <property type="component" value="Unassembled WGS sequence"/>
</dbReference>